<evidence type="ECO:0000313" key="1">
    <source>
        <dbReference type="EMBL" id="ACT94434.1"/>
    </source>
</evidence>
<protein>
    <submittedName>
        <fullName evidence="1">Uncharacterized protein</fullName>
    </submittedName>
</protein>
<sequence>MVTILHDLLFLLKFYQFNRKYRFYTEIETGTVKNEP</sequence>
<dbReference type="EMBL" id="CP001619">
    <property type="protein sequence ID" value="ACT94434.1"/>
    <property type="molecule type" value="Genomic_DNA"/>
</dbReference>
<keyword evidence="2" id="KW-1185">Reference proteome</keyword>
<accession>C6W7F6</accession>
<dbReference type="Proteomes" id="UP000002011">
    <property type="component" value="Chromosome"/>
</dbReference>
<dbReference type="AlphaFoldDB" id="C6W7F6"/>
<evidence type="ECO:0000313" key="2">
    <source>
        <dbReference type="Proteomes" id="UP000002011"/>
    </source>
</evidence>
<reference evidence="1 2" key="1">
    <citation type="journal article" date="2009" name="Stand. Genomic Sci.">
        <title>Complete genome sequence of Dyadobacter fermentans type strain (NS114).</title>
        <authorList>
            <person name="Lang E."/>
            <person name="Lapidus A."/>
            <person name="Chertkov O."/>
            <person name="Brettin T."/>
            <person name="Detter J.C."/>
            <person name="Han C."/>
            <person name="Copeland A."/>
            <person name="Glavina Del Rio T."/>
            <person name="Nolan M."/>
            <person name="Chen F."/>
            <person name="Lucas S."/>
            <person name="Tice H."/>
            <person name="Cheng J.F."/>
            <person name="Land M."/>
            <person name="Hauser L."/>
            <person name="Chang Y.J."/>
            <person name="Jeffries C.D."/>
            <person name="Kopitz M."/>
            <person name="Bruce D."/>
            <person name="Goodwin L."/>
            <person name="Pitluck S."/>
            <person name="Ovchinnikova G."/>
            <person name="Pati A."/>
            <person name="Ivanova N."/>
            <person name="Mavrommatis K."/>
            <person name="Chen A."/>
            <person name="Palaniappan K."/>
            <person name="Chain P."/>
            <person name="Bristow J."/>
            <person name="Eisen J.A."/>
            <person name="Markowitz V."/>
            <person name="Hugenholtz P."/>
            <person name="Goker M."/>
            <person name="Rohde M."/>
            <person name="Kyrpides N.C."/>
            <person name="Klenk H.P."/>
        </authorList>
    </citation>
    <scope>NUCLEOTIDE SEQUENCE [LARGE SCALE GENOMIC DNA]</scope>
    <source>
        <strain evidence="2">ATCC 700827 / DSM 18053 / CIP 107007 / KCTC 52180 / NS114</strain>
    </source>
</reference>
<dbReference type="KEGG" id="dfe:Dfer_3222"/>
<gene>
    <name evidence="1" type="ordered locus">Dfer_3222</name>
</gene>
<proteinExistence type="predicted"/>
<dbReference type="STRING" id="471854.Dfer_3222"/>
<name>C6W7F6_DYAFD</name>
<organism evidence="1 2">
    <name type="scientific">Dyadobacter fermentans (strain ATCC 700827 / DSM 18053 / CIP 107007 / KCTC 52180 / NS114)</name>
    <dbReference type="NCBI Taxonomy" id="471854"/>
    <lineage>
        <taxon>Bacteria</taxon>
        <taxon>Pseudomonadati</taxon>
        <taxon>Bacteroidota</taxon>
        <taxon>Cytophagia</taxon>
        <taxon>Cytophagales</taxon>
        <taxon>Spirosomataceae</taxon>
        <taxon>Dyadobacter</taxon>
    </lineage>
</organism>
<dbReference type="HOGENOM" id="CLU_3355869_0_0_10"/>